<keyword evidence="2 5" id="KW-0812">Transmembrane</keyword>
<evidence type="ECO:0000259" key="7">
    <source>
        <dbReference type="Pfam" id="PF08370"/>
    </source>
</evidence>
<protein>
    <submittedName>
        <fullName evidence="8">ABC transporter G family member 44</fullName>
    </submittedName>
</protein>
<dbReference type="GO" id="GO:0016020">
    <property type="term" value="C:membrane"/>
    <property type="evidence" value="ECO:0007669"/>
    <property type="project" value="UniProtKB-SubCell"/>
</dbReference>
<keyword evidence="4 5" id="KW-0472">Membrane</keyword>
<comment type="caution">
    <text evidence="8">The sequence shown here is derived from an EMBL/GenBank/DDBJ whole genome shotgun (WGS) entry which is preliminary data.</text>
</comment>
<evidence type="ECO:0000313" key="9">
    <source>
        <dbReference type="Proteomes" id="UP000623129"/>
    </source>
</evidence>
<dbReference type="Pfam" id="PF01061">
    <property type="entry name" value="ABC2_membrane"/>
    <property type="match status" value="1"/>
</dbReference>
<comment type="subcellular location">
    <subcellularLocation>
        <location evidence="1">Membrane</location>
        <topology evidence="1">Multi-pass membrane protein</topology>
    </subcellularLocation>
</comment>
<dbReference type="AlphaFoldDB" id="A0A833QR19"/>
<dbReference type="Proteomes" id="UP000623129">
    <property type="component" value="Unassembled WGS sequence"/>
</dbReference>
<organism evidence="8 9">
    <name type="scientific">Carex littledalei</name>
    <dbReference type="NCBI Taxonomy" id="544730"/>
    <lineage>
        <taxon>Eukaryota</taxon>
        <taxon>Viridiplantae</taxon>
        <taxon>Streptophyta</taxon>
        <taxon>Embryophyta</taxon>
        <taxon>Tracheophyta</taxon>
        <taxon>Spermatophyta</taxon>
        <taxon>Magnoliopsida</taxon>
        <taxon>Liliopsida</taxon>
        <taxon>Poales</taxon>
        <taxon>Cyperaceae</taxon>
        <taxon>Cyperoideae</taxon>
        <taxon>Cariceae</taxon>
        <taxon>Carex</taxon>
        <taxon>Carex subgen. Euthyceras</taxon>
    </lineage>
</organism>
<feature type="transmembrane region" description="Helical" evidence="5">
    <location>
        <begin position="45"/>
        <end position="65"/>
    </location>
</feature>
<feature type="transmembrane region" description="Helical" evidence="5">
    <location>
        <begin position="100"/>
        <end position="126"/>
    </location>
</feature>
<dbReference type="OrthoDB" id="781724at2759"/>
<sequence length="130" mass="14762">MASGIFRFMASLGQDTAVANTLASFALVVTLVLSGFILSHDKIRAWWIWGYWISPLMYAMNALSINEFLGHKWKHYAEGATEYLGIQVLKNRGLPTEAKWYWIGVGALIGFVIIFNFFFTVALSYLKRKC</sequence>
<dbReference type="PANTHER" id="PTHR48040:SF35">
    <property type="entry name" value="ABC TRANSPORTER G FAMILY MEMBER 39-LIKE"/>
    <property type="match status" value="1"/>
</dbReference>
<evidence type="ECO:0000256" key="2">
    <source>
        <dbReference type="ARBA" id="ARBA00022692"/>
    </source>
</evidence>
<feature type="transmembrane region" description="Helical" evidence="5">
    <location>
        <begin position="17"/>
        <end position="38"/>
    </location>
</feature>
<dbReference type="PANTHER" id="PTHR48040">
    <property type="entry name" value="PLEIOTROPIC DRUG RESISTANCE PROTEIN 1-LIKE ISOFORM X1"/>
    <property type="match status" value="1"/>
</dbReference>
<name>A0A833QR19_9POAL</name>
<dbReference type="InterPro" id="IPR013525">
    <property type="entry name" value="ABC2_TM"/>
</dbReference>
<keyword evidence="9" id="KW-1185">Reference proteome</keyword>
<dbReference type="EMBL" id="SWLB01000012">
    <property type="protein sequence ID" value="KAF3331775.1"/>
    <property type="molecule type" value="Genomic_DNA"/>
</dbReference>
<feature type="domain" description="ABC-2 type transporter transmembrane" evidence="6">
    <location>
        <begin position="1"/>
        <end position="68"/>
    </location>
</feature>
<feature type="domain" description="Plant PDR ABC transporter associated" evidence="7">
    <location>
        <begin position="73"/>
        <end position="127"/>
    </location>
</feature>
<dbReference type="GO" id="GO:0140359">
    <property type="term" value="F:ABC-type transporter activity"/>
    <property type="evidence" value="ECO:0007669"/>
    <property type="project" value="InterPro"/>
</dbReference>
<reference evidence="8" key="1">
    <citation type="submission" date="2020-01" db="EMBL/GenBank/DDBJ databases">
        <title>Genome sequence of Kobresia littledalei, the first chromosome-level genome in the family Cyperaceae.</title>
        <authorList>
            <person name="Qu G."/>
        </authorList>
    </citation>
    <scope>NUCLEOTIDE SEQUENCE</scope>
    <source>
        <strain evidence="8">C.B.Clarke</strain>
        <tissue evidence="8">Leaf</tissue>
    </source>
</reference>
<accession>A0A833QR19</accession>
<evidence type="ECO:0000313" key="8">
    <source>
        <dbReference type="EMBL" id="KAF3331775.1"/>
    </source>
</evidence>
<gene>
    <name evidence="8" type="ORF">FCM35_KLT03181</name>
</gene>
<evidence type="ECO:0000256" key="4">
    <source>
        <dbReference type="ARBA" id="ARBA00023136"/>
    </source>
</evidence>
<proteinExistence type="predicted"/>
<evidence type="ECO:0000256" key="1">
    <source>
        <dbReference type="ARBA" id="ARBA00004141"/>
    </source>
</evidence>
<keyword evidence="3 5" id="KW-1133">Transmembrane helix</keyword>
<evidence type="ECO:0000259" key="6">
    <source>
        <dbReference type="Pfam" id="PF01061"/>
    </source>
</evidence>
<dbReference type="InterPro" id="IPR013581">
    <property type="entry name" value="PDR_assoc"/>
</dbReference>
<dbReference type="Pfam" id="PF08370">
    <property type="entry name" value="PDR_assoc"/>
    <property type="match status" value="1"/>
</dbReference>
<evidence type="ECO:0000256" key="3">
    <source>
        <dbReference type="ARBA" id="ARBA00022989"/>
    </source>
</evidence>
<evidence type="ECO:0000256" key="5">
    <source>
        <dbReference type="SAM" id="Phobius"/>
    </source>
</evidence>